<dbReference type="Proteomes" id="UP000033661">
    <property type="component" value="Unassembled WGS sequence"/>
</dbReference>
<evidence type="ECO:0000313" key="1">
    <source>
        <dbReference type="EMBL" id="KJV89440.1"/>
    </source>
</evidence>
<comment type="caution">
    <text evidence="1">The sequence shown here is derived from an EMBL/GenBank/DDBJ whole genome shotgun (WGS) entry which is preliminary data.</text>
</comment>
<proteinExistence type="predicted"/>
<accession>A0A0F3QA33</accession>
<keyword evidence="2" id="KW-1185">Reference proteome</keyword>
<dbReference type="EMBL" id="LAOI01000001">
    <property type="protein sequence ID" value="KJV89440.1"/>
    <property type="molecule type" value="Genomic_DNA"/>
</dbReference>
<evidence type="ECO:0000313" key="2">
    <source>
        <dbReference type="Proteomes" id="UP000033661"/>
    </source>
</evidence>
<gene>
    <name evidence="1" type="ORF">RBEAN4_0418</name>
</gene>
<dbReference type="PATRIC" id="fig|1359193.3.peg.399"/>
<protein>
    <submittedName>
        <fullName evidence="1">Uncharacterized protein</fullName>
    </submittedName>
</protein>
<reference evidence="1 2" key="1">
    <citation type="submission" date="2015-02" db="EMBL/GenBank/DDBJ databases">
        <title>Genome Sequencing of Rickettsiales.</title>
        <authorList>
            <person name="Daugherty S.C."/>
            <person name="Su Q."/>
            <person name="Abolude K."/>
            <person name="Beier-Sexton M."/>
            <person name="Carlyon J.A."/>
            <person name="Carter R."/>
            <person name="Day N.P."/>
            <person name="Dumler S.J."/>
            <person name="Dyachenko V."/>
            <person name="Godinez A."/>
            <person name="Kurtti T.J."/>
            <person name="Lichay M."/>
            <person name="Mullins K.E."/>
            <person name="Ott S."/>
            <person name="Pappas-Brown V."/>
            <person name="Paris D.H."/>
            <person name="Patel P."/>
            <person name="Richards A.L."/>
            <person name="Sadzewicz L."/>
            <person name="Sears K."/>
            <person name="Seidman D."/>
            <person name="Sengamalay N."/>
            <person name="Stenos J."/>
            <person name="Tallon L.J."/>
            <person name="Vincent G."/>
            <person name="Fraser C.M."/>
            <person name="Munderloh U."/>
            <person name="Dunning-Hotopp J.C."/>
        </authorList>
    </citation>
    <scope>NUCLEOTIDE SEQUENCE [LARGE SCALE GENOMIC DNA]</scope>
    <source>
        <strain evidence="1 2">RML An4</strain>
    </source>
</reference>
<name>A0A0F3QA33_RICBE</name>
<dbReference type="AlphaFoldDB" id="A0A0F3QA33"/>
<organism evidence="1 2">
    <name type="scientific">Rickettsia bellii str. RML An4</name>
    <dbReference type="NCBI Taxonomy" id="1359193"/>
    <lineage>
        <taxon>Bacteria</taxon>
        <taxon>Pseudomonadati</taxon>
        <taxon>Pseudomonadota</taxon>
        <taxon>Alphaproteobacteria</taxon>
        <taxon>Rickettsiales</taxon>
        <taxon>Rickettsiaceae</taxon>
        <taxon>Rickettsieae</taxon>
        <taxon>Rickettsia</taxon>
        <taxon>belli group</taxon>
    </lineage>
</organism>
<sequence length="42" mass="4648">MAPISFPLKACPAWIPNRHCERALLRGSDVIPAKAGIQYKAR</sequence>